<proteinExistence type="predicted"/>
<keyword evidence="2" id="KW-1185">Reference proteome</keyword>
<dbReference type="Proteomes" id="UP000824120">
    <property type="component" value="Chromosome 1"/>
</dbReference>
<sequence>MCSLATHFVVSVVSFNRDNVMLVPMGIPDAKPSSGVAGPKLFCHPHRVRLHQRVLLQEQTEVQTICMLYQVSRIRRARHILPLVFLKYLASSPDVSTRFDVFLEQLLEPFSVSTRVGESILDGRLYRGCNFSIYHRKSWRT</sequence>
<reference evidence="1 2" key="1">
    <citation type="submission" date="2020-09" db="EMBL/GenBank/DDBJ databases">
        <title>De no assembly of potato wild relative species, Solanum commersonii.</title>
        <authorList>
            <person name="Cho K."/>
        </authorList>
    </citation>
    <scope>NUCLEOTIDE SEQUENCE [LARGE SCALE GENOMIC DNA]</scope>
    <source>
        <strain evidence="1">LZ3.2</strain>
        <tissue evidence="1">Leaf</tissue>
    </source>
</reference>
<dbReference type="OrthoDB" id="1304922at2759"/>
<evidence type="ECO:0000313" key="1">
    <source>
        <dbReference type="EMBL" id="KAG5630836.1"/>
    </source>
</evidence>
<evidence type="ECO:0000313" key="2">
    <source>
        <dbReference type="Proteomes" id="UP000824120"/>
    </source>
</evidence>
<name>A0A9J6B2G6_SOLCO</name>
<gene>
    <name evidence="1" type="ORF">H5410_002553</name>
</gene>
<protein>
    <submittedName>
        <fullName evidence="1">Uncharacterized protein</fullName>
    </submittedName>
</protein>
<organism evidence="1 2">
    <name type="scientific">Solanum commersonii</name>
    <name type="common">Commerson's wild potato</name>
    <name type="synonym">Commerson's nightshade</name>
    <dbReference type="NCBI Taxonomy" id="4109"/>
    <lineage>
        <taxon>Eukaryota</taxon>
        <taxon>Viridiplantae</taxon>
        <taxon>Streptophyta</taxon>
        <taxon>Embryophyta</taxon>
        <taxon>Tracheophyta</taxon>
        <taxon>Spermatophyta</taxon>
        <taxon>Magnoliopsida</taxon>
        <taxon>eudicotyledons</taxon>
        <taxon>Gunneridae</taxon>
        <taxon>Pentapetalae</taxon>
        <taxon>asterids</taxon>
        <taxon>lamiids</taxon>
        <taxon>Solanales</taxon>
        <taxon>Solanaceae</taxon>
        <taxon>Solanoideae</taxon>
        <taxon>Solaneae</taxon>
        <taxon>Solanum</taxon>
    </lineage>
</organism>
<dbReference type="AlphaFoldDB" id="A0A9J6B2G6"/>
<accession>A0A9J6B2G6</accession>
<dbReference type="EMBL" id="JACXVP010000001">
    <property type="protein sequence ID" value="KAG5630836.1"/>
    <property type="molecule type" value="Genomic_DNA"/>
</dbReference>
<comment type="caution">
    <text evidence="1">The sequence shown here is derived from an EMBL/GenBank/DDBJ whole genome shotgun (WGS) entry which is preliminary data.</text>
</comment>